<evidence type="ECO:0000313" key="4">
    <source>
        <dbReference type="Proteomes" id="UP000029868"/>
    </source>
</evidence>
<sequence length="392" mass="44184">MKSFNFYNITNSAFKKLGFSCAFTFAIIASNTLAEDKLPTQFTDVTLDSKLKIDFEPVNDMLDANVFNMGPSRRVNAKRPRASMGTKLKRAISASTHNEANRFTYELIQKNNHEDKVTAIKLYLESIPAKTSLKQYNRAEQLAYWLNLYNITVINEIVKRYPRIRLKKLLTGSNSLLDEKLINIDGIELSLNDIHHDILYKNYYKNPLIIYGLYQGNIGGPNINKKAYTGKNVYRLLKANATEFINSNRGTNTDMFSELEVSSYYARNADYFPDFEHDLRSHLLQFADEKTSKKIDLADELTANINNWKVTDLYGSDRVFGGGTAPGAAGMLGSGADPSLTQKVMEDANMGKGVNLTDTQISRLRQLMKVRAKNIGNTSVTVNDLDDSEDDN</sequence>
<dbReference type="InterPro" id="IPR006869">
    <property type="entry name" value="DUF547"/>
</dbReference>
<dbReference type="PATRIC" id="fig|28229.3.peg.1079"/>
<dbReference type="OrthoDB" id="526867at2"/>
<dbReference type="Proteomes" id="UP000029868">
    <property type="component" value="Unassembled WGS sequence"/>
</dbReference>
<proteinExistence type="predicted"/>
<name>A0A099KZN1_COLPS</name>
<dbReference type="EMBL" id="JQEC01000011">
    <property type="protein sequence ID" value="KGJ96199.1"/>
    <property type="molecule type" value="Genomic_DNA"/>
</dbReference>
<comment type="caution">
    <text evidence="3">The sequence shown here is derived from an EMBL/GenBank/DDBJ whole genome shotgun (WGS) entry which is preliminary data.</text>
</comment>
<dbReference type="Pfam" id="PF04784">
    <property type="entry name" value="DUF547"/>
    <property type="match status" value="1"/>
</dbReference>
<dbReference type="RefSeq" id="WP_033081172.1">
    <property type="nucleotide sequence ID" value="NZ_JQEC01000011.1"/>
</dbReference>
<organism evidence="3 4">
    <name type="scientific">Colwellia psychrerythraea</name>
    <name type="common">Vibrio psychroerythus</name>
    <dbReference type="NCBI Taxonomy" id="28229"/>
    <lineage>
        <taxon>Bacteria</taxon>
        <taxon>Pseudomonadati</taxon>
        <taxon>Pseudomonadota</taxon>
        <taxon>Gammaproteobacteria</taxon>
        <taxon>Alteromonadales</taxon>
        <taxon>Colwelliaceae</taxon>
        <taxon>Colwellia</taxon>
    </lineage>
</organism>
<protein>
    <recommendedName>
        <fullName evidence="2">DUF547 domain-containing protein</fullName>
    </recommendedName>
</protein>
<feature type="domain" description="DUF547" evidence="2">
    <location>
        <begin position="134"/>
        <end position="245"/>
    </location>
</feature>
<dbReference type="AlphaFoldDB" id="A0A099KZN1"/>
<evidence type="ECO:0000259" key="2">
    <source>
        <dbReference type="Pfam" id="PF04784"/>
    </source>
</evidence>
<evidence type="ECO:0000313" key="3">
    <source>
        <dbReference type="EMBL" id="KGJ96199.1"/>
    </source>
</evidence>
<accession>A0A099KZN1</accession>
<reference evidence="3 4" key="1">
    <citation type="submission" date="2014-08" db="EMBL/GenBank/DDBJ databases">
        <title>Genomic and Phenotypic Diversity of Colwellia psychrerythraea strains from Disparate Marine Basins.</title>
        <authorList>
            <person name="Techtmann S.M."/>
            <person name="Stelling S.C."/>
            <person name="Utturkar S.M."/>
            <person name="Alshibli N."/>
            <person name="Harris A."/>
            <person name="Brown S.D."/>
            <person name="Hazen T.C."/>
        </authorList>
    </citation>
    <scope>NUCLEOTIDE SEQUENCE [LARGE SCALE GENOMIC DNA]</scope>
    <source>
        <strain evidence="3 4">GAB14E</strain>
    </source>
</reference>
<gene>
    <name evidence="3" type="ORF">GAB14E_0146</name>
</gene>
<evidence type="ECO:0000256" key="1">
    <source>
        <dbReference type="SAM" id="SignalP"/>
    </source>
</evidence>
<feature type="signal peptide" evidence="1">
    <location>
        <begin position="1"/>
        <end position="34"/>
    </location>
</feature>
<feature type="chain" id="PRO_5001949194" description="DUF547 domain-containing protein" evidence="1">
    <location>
        <begin position="35"/>
        <end position="392"/>
    </location>
</feature>
<keyword evidence="1" id="KW-0732">Signal</keyword>